<sequence length="73" mass="8419">MAALFPNKCSTRKVQEALNQLTMSAVRLREECKDWPPPPDQEPQPDFRLKTQQVIQFAYDIAKAAKKLVTLFQ</sequence>
<keyword evidence="3" id="KW-1185">Reference proteome</keyword>
<dbReference type="GO" id="GO:0036465">
    <property type="term" value="P:synaptic vesicle recycling"/>
    <property type="evidence" value="ECO:0007669"/>
    <property type="project" value="TreeGrafter"/>
</dbReference>
<dbReference type="GO" id="GO:0007420">
    <property type="term" value="P:brain development"/>
    <property type="evidence" value="ECO:0007669"/>
    <property type="project" value="InterPro"/>
</dbReference>
<proteinExistence type="predicted"/>
<evidence type="ECO:0000313" key="3">
    <source>
        <dbReference type="Proteomes" id="UP001374579"/>
    </source>
</evidence>
<dbReference type="GO" id="GO:0005096">
    <property type="term" value="F:GTPase activator activity"/>
    <property type="evidence" value="ECO:0007669"/>
    <property type="project" value="InterPro"/>
</dbReference>
<dbReference type="PANTHER" id="PTHR46097:SF3">
    <property type="entry name" value="ARF GTPASE-ACTIVATING PROTEIN GIT"/>
    <property type="match status" value="1"/>
</dbReference>
<dbReference type="Proteomes" id="UP001374579">
    <property type="component" value="Unassembled WGS sequence"/>
</dbReference>
<dbReference type="GO" id="GO:0098793">
    <property type="term" value="C:presynapse"/>
    <property type="evidence" value="ECO:0007669"/>
    <property type="project" value="GOC"/>
</dbReference>
<feature type="domain" description="ARF GTPase-activating protein GIT1 C-terminal" evidence="1">
    <location>
        <begin position="1"/>
        <end position="73"/>
    </location>
</feature>
<organism evidence="2 3">
    <name type="scientific">Littorina saxatilis</name>
    <dbReference type="NCBI Taxonomy" id="31220"/>
    <lineage>
        <taxon>Eukaryota</taxon>
        <taxon>Metazoa</taxon>
        <taxon>Spiralia</taxon>
        <taxon>Lophotrochozoa</taxon>
        <taxon>Mollusca</taxon>
        <taxon>Gastropoda</taxon>
        <taxon>Caenogastropoda</taxon>
        <taxon>Littorinimorpha</taxon>
        <taxon>Littorinoidea</taxon>
        <taxon>Littorinidae</taxon>
        <taxon>Littorina</taxon>
    </lineage>
</organism>
<dbReference type="EMBL" id="JBAMIC010004070">
    <property type="protein sequence ID" value="KAK7087892.1"/>
    <property type="molecule type" value="Genomic_DNA"/>
</dbReference>
<protein>
    <recommendedName>
        <fullName evidence="1">ARF GTPase-activating protein GIT1 C-terminal domain-containing protein</fullName>
    </recommendedName>
</protein>
<gene>
    <name evidence="2" type="ORF">V1264_021884</name>
</gene>
<dbReference type="Pfam" id="PF12205">
    <property type="entry name" value="GIT1_C"/>
    <property type="match status" value="1"/>
</dbReference>
<dbReference type="Gene3D" id="1.20.120.330">
    <property type="entry name" value="Nucleotidyltransferases domain 2"/>
    <property type="match status" value="1"/>
</dbReference>
<dbReference type="GO" id="GO:0031267">
    <property type="term" value="F:small GTPase binding"/>
    <property type="evidence" value="ECO:0007669"/>
    <property type="project" value="TreeGrafter"/>
</dbReference>
<comment type="caution">
    <text evidence="2">The sequence shown here is derived from an EMBL/GenBank/DDBJ whole genome shotgun (WGS) entry which is preliminary data.</text>
</comment>
<dbReference type="GO" id="GO:0032012">
    <property type="term" value="P:regulation of ARF protein signal transduction"/>
    <property type="evidence" value="ECO:0007669"/>
    <property type="project" value="InterPro"/>
</dbReference>
<evidence type="ECO:0000313" key="2">
    <source>
        <dbReference type="EMBL" id="KAK7087892.1"/>
    </source>
</evidence>
<dbReference type="AlphaFoldDB" id="A0AAN9AJ61"/>
<dbReference type="GO" id="GO:0008277">
    <property type="term" value="P:regulation of G protein-coupled receptor signaling pathway"/>
    <property type="evidence" value="ECO:0007669"/>
    <property type="project" value="TreeGrafter"/>
</dbReference>
<dbReference type="PANTHER" id="PTHR46097">
    <property type="entry name" value="G PROTEIN-COUPLED RECEPTOR KINASE INTERACTING ARFGAP"/>
    <property type="match status" value="1"/>
</dbReference>
<evidence type="ECO:0000259" key="1">
    <source>
        <dbReference type="Pfam" id="PF12205"/>
    </source>
</evidence>
<accession>A0AAN9AJ61</accession>
<name>A0AAN9AJ61_9CAEN</name>
<dbReference type="InterPro" id="IPR047161">
    <property type="entry name" value="GIT-like"/>
</dbReference>
<dbReference type="InterPro" id="IPR022018">
    <property type="entry name" value="GIT1_C"/>
</dbReference>
<reference evidence="2 3" key="1">
    <citation type="submission" date="2024-02" db="EMBL/GenBank/DDBJ databases">
        <title>Chromosome-scale genome assembly of the rough periwinkle Littorina saxatilis.</title>
        <authorList>
            <person name="De Jode A."/>
            <person name="Faria R."/>
            <person name="Formenti G."/>
            <person name="Sims Y."/>
            <person name="Smith T.P."/>
            <person name="Tracey A."/>
            <person name="Wood J.M.D."/>
            <person name="Zagrodzka Z.B."/>
            <person name="Johannesson K."/>
            <person name="Butlin R.K."/>
            <person name="Leder E.H."/>
        </authorList>
    </citation>
    <scope>NUCLEOTIDE SEQUENCE [LARGE SCALE GENOMIC DNA]</scope>
    <source>
        <strain evidence="2">Snail1</strain>
        <tissue evidence="2">Muscle</tissue>
    </source>
</reference>